<sequence length="105" mass="11861">DIQRLTALEAQNLYVGPDVETETLNIPGLTSEQETKPHPIKGGLIFNSYLTYNCLKNNQDIYSGCLRTFWTCPVCDLHLPFTPLERIQHEADCTARVKSHEEAGK</sequence>
<reference evidence="2" key="1">
    <citation type="journal article" date="2006" name="Science">
        <title>Ancient noncoding elements conserved in the human genome.</title>
        <authorList>
            <person name="Venkatesh B."/>
            <person name="Kirkness E.F."/>
            <person name="Loh Y.H."/>
            <person name="Halpern A.L."/>
            <person name="Lee A.P."/>
            <person name="Johnson J."/>
            <person name="Dandona N."/>
            <person name="Viswanathan L.D."/>
            <person name="Tay A."/>
            <person name="Venter J.C."/>
            <person name="Strausberg R.L."/>
            <person name="Brenner S."/>
        </authorList>
    </citation>
    <scope>NUCLEOTIDE SEQUENCE [LARGE SCALE GENOMIC DNA]</scope>
</reference>
<dbReference type="AlphaFoldDB" id="A0A4W3GQK5"/>
<reference evidence="2" key="3">
    <citation type="journal article" date="2014" name="Nature">
        <title>Elephant shark genome provides unique insights into gnathostome evolution.</title>
        <authorList>
            <consortium name="International Elephant Shark Genome Sequencing Consortium"/>
            <person name="Venkatesh B."/>
            <person name="Lee A.P."/>
            <person name="Ravi V."/>
            <person name="Maurya A.K."/>
            <person name="Lian M.M."/>
            <person name="Swann J.B."/>
            <person name="Ohta Y."/>
            <person name="Flajnik M.F."/>
            <person name="Sutoh Y."/>
            <person name="Kasahara M."/>
            <person name="Hoon S."/>
            <person name="Gangu V."/>
            <person name="Roy S.W."/>
            <person name="Irimia M."/>
            <person name="Korzh V."/>
            <person name="Kondrychyn I."/>
            <person name="Lim Z.W."/>
            <person name="Tay B.H."/>
            <person name="Tohari S."/>
            <person name="Kong K.W."/>
            <person name="Ho S."/>
            <person name="Lorente-Galdos B."/>
            <person name="Quilez J."/>
            <person name="Marques-Bonet T."/>
            <person name="Raney B.J."/>
            <person name="Ingham P.W."/>
            <person name="Tay A."/>
            <person name="Hillier L.W."/>
            <person name="Minx P."/>
            <person name="Boehm T."/>
            <person name="Wilson R.K."/>
            <person name="Brenner S."/>
            <person name="Warren W.C."/>
        </authorList>
    </citation>
    <scope>NUCLEOTIDE SEQUENCE [LARGE SCALE GENOMIC DNA]</scope>
</reference>
<dbReference type="InParanoid" id="A0A4W3GQK5"/>
<evidence type="ECO:0000313" key="1">
    <source>
        <dbReference type="Ensembl" id="ENSCMIP00000000349.1"/>
    </source>
</evidence>
<evidence type="ECO:0000313" key="2">
    <source>
        <dbReference type="Proteomes" id="UP000314986"/>
    </source>
</evidence>
<protein>
    <submittedName>
        <fullName evidence="1">Uncharacterized protein</fullName>
    </submittedName>
</protein>
<name>A0A4W3GQK5_CALMI</name>
<reference evidence="1" key="5">
    <citation type="submission" date="2025-09" db="UniProtKB">
        <authorList>
            <consortium name="Ensembl"/>
        </authorList>
    </citation>
    <scope>IDENTIFICATION</scope>
</reference>
<dbReference type="Ensembl" id="ENSCMIT00000000385.1">
    <property type="protein sequence ID" value="ENSCMIP00000000349.1"/>
    <property type="gene ID" value="ENSCMIG00000000275.1"/>
</dbReference>
<dbReference type="STRING" id="7868.ENSCMIP00000000349"/>
<accession>A0A4W3GQK5</accession>
<keyword evidence="2" id="KW-1185">Reference proteome</keyword>
<dbReference type="Proteomes" id="UP000314986">
    <property type="component" value="Unassembled WGS sequence"/>
</dbReference>
<reference evidence="2" key="2">
    <citation type="journal article" date="2007" name="PLoS Biol.">
        <title>Survey sequencing and comparative analysis of the elephant shark (Callorhinchus milii) genome.</title>
        <authorList>
            <person name="Venkatesh B."/>
            <person name="Kirkness E.F."/>
            <person name="Loh Y.H."/>
            <person name="Halpern A.L."/>
            <person name="Lee A.P."/>
            <person name="Johnson J."/>
            <person name="Dandona N."/>
            <person name="Viswanathan L.D."/>
            <person name="Tay A."/>
            <person name="Venter J.C."/>
            <person name="Strausberg R.L."/>
            <person name="Brenner S."/>
        </authorList>
    </citation>
    <scope>NUCLEOTIDE SEQUENCE [LARGE SCALE GENOMIC DNA]</scope>
</reference>
<reference evidence="1" key="4">
    <citation type="submission" date="2025-08" db="UniProtKB">
        <authorList>
            <consortium name="Ensembl"/>
        </authorList>
    </citation>
    <scope>IDENTIFICATION</scope>
</reference>
<organism evidence="1 2">
    <name type="scientific">Callorhinchus milii</name>
    <name type="common">Ghost shark</name>
    <dbReference type="NCBI Taxonomy" id="7868"/>
    <lineage>
        <taxon>Eukaryota</taxon>
        <taxon>Metazoa</taxon>
        <taxon>Chordata</taxon>
        <taxon>Craniata</taxon>
        <taxon>Vertebrata</taxon>
        <taxon>Chondrichthyes</taxon>
        <taxon>Holocephali</taxon>
        <taxon>Chimaeriformes</taxon>
        <taxon>Callorhinchidae</taxon>
        <taxon>Callorhinchus</taxon>
    </lineage>
</organism>
<proteinExistence type="predicted"/>